<comment type="similarity">
    <text evidence="1">Belongs to the peptidase M20A family.</text>
</comment>
<dbReference type="Gene3D" id="3.30.70.360">
    <property type="match status" value="1"/>
</dbReference>
<keyword evidence="5" id="KW-0862">Zinc</keyword>
<gene>
    <name evidence="7" type="ORF">F5X68DRAFT_160199</name>
</gene>
<keyword evidence="8" id="KW-1185">Reference proteome</keyword>
<dbReference type="CDD" id="cd05674">
    <property type="entry name" value="M20_yscS"/>
    <property type="match status" value="1"/>
</dbReference>
<proteinExistence type="inferred from homology"/>
<evidence type="ECO:0000313" key="7">
    <source>
        <dbReference type="EMBL" id="KAH6668167.1"/>
    </source>
</evidence>
<dbReference type="SUPFAM" id="SSF55031">
    <property type="entry name" value="Bacterial exopeptidase dimerisation domain"/>
    <property type="match status" value="1"/>
</dbReference>
<dbReference type="PANTHER" id="PTHR45962">
    <property type="entry name" value="N-FATTY-ACYL-AMINO ACID SYNTHASE/HYDROLASE PM20D1"/>
    <property type="match status" value="1"/>
</dbReference>
<feature type="domain" description="Peptidase M20 dimerisation" evidence="6">
    <location>
        <begin position="208"/>
        <end position="368"/>
    </location>
</feature>
<evidence type="ECO:0000256" key="1">
    <source>
        <dbReference type="ARBA" id="ARBA00006247"/>
    </source>
</evidence>
<keyword evidence="7" id="KW-0121">Carboxypeptidase</keyword>
<dbReference type="Gene3D" id="3.40.630.10">
    <property type="entry name" value="Zn peptidases"/>
    <property type="match status" value="1"/>
</dbReference>
<comment type="caution">
    <text evidence="7">The sequence shown here is derived from an EMBL/GenBank/DDBJ whole genome shotgun (WGS) entry which is preliminary data.</text>
</comment>
<dbReference type="FunFam" id="3.40.630.10:FF:000027">
    <property type="entry name" value="N-fatty-acyl-amino acid synthase/hydrolase PM20D1"/>
    <property type="match status" value="1"/>
</dbReference>
<dbReference type="GO" id="GO:0046872">
    <property type="term" value="F:metal ion binding"/>
    <property type="evidence" value="ECO:0007669"/>
    <property type="project" value="UniProtKB-KW"/>
</dbReference>
<dbReference type="OrthoDB" id="3064516at2759"/>
<dbReference type="Pfam" id="PF07687">
    <property type="entry name" value="M20_dimer"/>
    <property type="match status" value="1"/>
</dbReference>
<keyword evidence="3" id="KW-0479">Metal-binding</keyword>
<evidence type="ECO:0000259" key="6">
    <source>
        <dbReference type="Pfam" id="PF07687"/>
    </source>
</evidence>
<dbReference type="Pfam" id="PF01546">
    <property type="entry name" value="Peptidase_M20"/>
    <property type="match status" value="1"/>
</dbReference>
<feature type="non-terminal residue" evidence="7">
    <location>
        <position position="499"/>
    </location>
</feature>
<dbReference type="EMBL" id="JAGSXJ010000034">
    <property type="protein sequence ID" value="KAH6668167.1"/>
    <property type="molecule type" value="Genomic_DNA"/>
</dbReference>
<accession>A0A9P8V2S5</accession>
<dbReference type="SUPFAM" id="SSF53187">
    <property type="entry name" value="Zn-dependent exopeptidases"/>
    <property type="match status" value="1"/>
</dbReference>
<organism evidence="7 8">
    <name type="scientific">Plectosphaerella plurivora</name>
    <dbReference type="NCBI Taxonomy" id="936078"/>
    <lineage>
        <taxon>Eukaryota</taxon>
        <taxon>Fungi</taxon>
        <taxon>Dikarya</taxon>
        <taxon>Ascomycota</taxon>
        <taxon>Pezizomycotina</taxon>
        <taxon>Sordariomycetes</taxon>
        <taxon>Hypocreomycetidae</taxon>
        <taxon>Glomerellales</taxon>
        <taxon>Plectosphaerellaceae</taxon>
        <taxon>Plectosphaerella</taxon>
    </lineage>
</organism>
<keyword evidence="4" id="KW-0378">Hydrolase</keyword>
<evidence type="ECO:0000256" key="3">
    <source>
        <dbReference type="ARBA" id="ARBA00022723"/>
    </source>
</evidence>
<reference evidence="7" key="1">
    <citation type="journal article" date="2021" name="Nat. Commun.">
        <title>Genetic determinants of endophytism in the Arabidopsis root mycobiome.</title>
        <authorList>
            <person name="Mesny F."/>
            <person name="Miyauchi S."/>
            <person name="Thiergart T."/>
            <person name="Pickel B."/>
            <person name="Atanasova L."/>
            <person name="Karlsson M."/>
            <person name="Huettel B."/>
            <person name="Barry K.W."/>
            <person name="Haridas S."/>
            <person name="Chen C."/>
            <person name="Bauer D."/>
            <person name="Andreopoulos W."/>
            <person name="Pangilinan J."/>
            <person name="LaButti K."/>
            <person name="Riley R."/>
            <person name="Lipzen A."/>
            <person name="Clum A."/>
            <person name="Drula E."/>
            <person name="Henrissat B."/>
            <person name="Kohler A."/>
            <person name="Grigoriev I.V."/>
            <person name="Martin F.M."/>
            <person name="Hacquard S."/>
        </authorList>
    </citation>
    <scope>NUCLEOTIDE SEQUENCE</scope>
    <source>
        <strain evidence="7">MPI-SDFR-AT-0117</strain>
    </source>
</reference>
<protein>
    <submittedName>
        <fullName evidence="7">Carboxypeptidase S</fullName>
    </submittedName>
</protein>
<name>A0A9P8V2S5_9PEZI</name>
<evidence type="ECO:0000313" key="8">
    <source>
        <dbReference type="Proteomes" id="UP000770015"/>
    </source>
</evidence>
<dbReference type="GO" id="GO:0004180">
    <property type="term" value="F:carboxypeptidase activity"/>
    <property type="evidence" value="ECO:0007669"/>
    <property type="project" value="UniProtKB-KW"/>
</dbReference>
<keyword evidence="2" id="KW-0645">Protease</keyword>
<dbReference type="Proteomes" id="UP000770015">
    <property type="component" value="Unassembled WGS sequence"/>
</dbReference>
<evidence type="ECO:0000256" key="5">
    <source>
        <dbReference type="ARBA" id="ARBA00022833"/>
    </source>
</evidence>
<dbReference type="InterPro" id="IPR047177">
    <property type="entry name" value="Pept_M20A"/>
</dbReference>
<evidence type="ECO:0000256" key="4">
    <source>
        <dbReference type="ARBA" id="ARBA00022801"/>
    </source>
</evidence>
<dbReference type="InterPro" id="IPR002933">
    <property type="entry name" value="Peptidase_M20"/>
</dbReference>
<dbReference type="InterPro" id="IPR011650">
    <property type="entry name" value="Peptidase_M20_dimer"/>
</dbReference>
<sequence length="499" mass="55335">MEARLASPDYRNVSIERLAGAIRIPTVAYDDMGPVGEDPRWGVFDDFANYLRETFPHVHSTLRLEKVNTHGLLYTWQGSDLALKPTVLMAHQDVVPVPEKTVSQWEHPPFGGEFDGKTIWGRGTLDCKNTLIASLEAIESLLEAGFRPRRTTVLSFGFDEEVSGMKGAAKLAPVLVKRYGKNGAALIMDEGAPIMSIWGQSFALPGVSEKGYINIEIIVRTAGGHSSMPPKHTSAGIASELVTMIEAESYTPRLHDENPIVDFLWCGAEHAPDFKMGLKYLLPRRGVSGWMENVKRTALPRLVGRVNKMAEYFMMTTQAVDVLDGGVKVNALPERSRIVINHRVNIGENTNMVKEKAVRLAGKIAKKYNLSLHAFDDKPEEPTSITLRVDAHLMEPAPLSPTKLNHDGGATPWGVLSGTTRAMYGKKVVVAPGIMPANTDTTYFWDLTPHIFRYFPGWDPEFLGIEGIHTVGEKVSAVAHIRTVQWYSKFLRNMDEADM</sequence>
<dbReference type="InterPro" id="IPR036264">
    <property type="entry name" value="Bact_exopeptidase_dim_dom"/>
</dbReference>
<dbReference type="GO" id="GO:0051603">
    <property type="term" value="P:proteolysis involved in protein catabolic process"/>
    <property type="evidence" value="ECO:0007669"/>
    <property type="project" value="TreeGrafter"/>
</dbReference>
<dbReference type="GO" id="GO:0000328">
    <property type="term" value="C:fungal-type vacuole lumen"/>
    <property type="evidence" value="ECO:0007669"/>
    <property type="project" value="TreeGrafter"/>
</dbReference>
<dbReference type="AlphaFoldDB" id="A0A9P8V2S5"/>
<evidence type="ECO:0000256" key="2">
    <source>
        <dbReference type="ARBA" id="ARBA00022670"/>
    </source>
</evidence>
<dbReference type="PANTHER" id="PTHR45962:SF1">
    <property type="entry name" value="N-FATTY-ACYL-AMINO ACID SYNTHASE_HYDROLASE PM20D1"/>
    <property type="match status" value="1"/>
</dbReference>